<evidence type="ECO:0000313" key="1">
    <source>
        <dbReference type="EMBL" id="TJZ79184.1"/>
    </source>
</evidence>
<gene>
    <name evidence="1" type="ORF">FAZ21_02545</name>
</gene>
<accession>A0A4U0QSG2</accession>
<organism evidence="1 2">
    <name type="scientific">Chitiniphilus eburneus</name>
    <dbReference type="NCBI Taxonomy" id="2571148"/>
    <lineage>
        <taxon>Bacteria</taxon>
        <taxon>Pseudomonadati</taxon>
        <taxon>Pseudomonadota</taxon>
        <taxon>Betaproteobacteria</taxon>
        <taxon>Neisseriales</taxon>
        <taxon>Chitinibacteraceae</taxon>
        <taxon>Chitiniphilus</taxon>
    </lineage>
</organism>
<protein>
    <submittedName>
        <fullName evidence="1">Cation transporter</fullName>
    </submittedName>
</protein>
<keyword evidence="2" id="KW-1185">Reference proteome</keyword>
<sequence>MNATELFTRFAASVQIAHHIPGRIRLKLAPVTLDDAERSTLAQAKGFQRVLDDIPGIRGIRLNPLARSCTVDYDASVIPPSAWGDLLEGVNSPAAGVLMTIIVDRYAEATRAQP</sequence>
<dbReference type="AlphaFoldDB" id="A0A4U0QSG2"/>
<name>A0A4U0QSG2_9NEIS</name>
<proteinExistence type="predicted"/>
<dbReference type="OrthoDB" id="9131875at2"/>
<evidence type="ECO:0000313" key="2">
    <source>
        <dbReference type="Proteomes" id="UP000310016"/>
    </source>
</evidence>
<dbReference type="EMBL" id="SUMF01000001">
    <property type="protein sequence ID" value="TJZ79184.1"/>
    <property type="molecule type" value="Genomic_DNA"/>
</dbReference>
<reference evidence="1 2" key="1">
    <citation type="submission" date="2019-04" db="EMBL/GenBank/DDBJ databases">
        <title>Chitiniphilus eburnea sp. nov., a novel chitinolytic bacterium isolated from aquaculture sludge.</title>
        <authorList>
            <person name="Sheng M."/>
        </authorList>
    </citation>
    <scope>NUCLEOTIDE SEQUENCE [LARGE SCALE GENOMIC DNA]</scope>
    <source>
        <strain evidence="1 2">HX-2-15</strain>
    </source>
</reference>
<dbReference type="RefSeq" id="WP_136771698.1">
    <property type="nucleotide sequence ID" value="NZ_CP156074.1"/>
</dbReference>
<dbReference type="Proteomes" id="UP000310016">
    <property type="component" value="Unassembled WGS sequence"/>
</dbReference>
<comment type="caution">
    <text evidence="1">The sequence shown here is derived from an EMBL/GenBank/DDBJ whole genome shotgun (WGS) entry which is preliminary data.</text>
</comment>